<protein>
    <submittedName>
        <fullName evidence="1">Uncharacterized protein</fullName>
    </submittedName>
</protein>
<dbReference type="AlphaFoldDB" id="A0ABD2C2I3"/>
<proteinExistence type="predicted"/>
<comment type="caution">
    <text evidence="1">The sequence shown here is derived from an EMBL/GenBank/DDBJ whole genome shotgun (WGS) entry which is preliminary data.</text>
</comment>
<dbReference type="Proteomes" id="UP001607302">
    <property type="component" value="Unassembled WGS sequence"/>
</dbReference>
<keyword evidence="2" id="KW-1185">Reference proteome</keyword>
<reference evidence="1 2" key="1">
    <citation type="journal article" date="2024" name="Ann. Entomol. Soc. Am.">
        <title>Genomic analyses of the southern and eastern yellowjacket wasps (Hymenoptera: Vespidae) reveal evolutionary signatures of social life.</title>
        <authorList>
            <person name="Catto M.A."/>
            <person name="Caine P.B."/>
            <person name="Orr S.E."/>
            <person name="Hunt B.G."/>
            <person name="Goodisman M.A.D."/>
        </authorList>
    </citation>
    <scope>NUCLEOTIDE SEQUENCE [LARGE SCALE GENOMIC DNA]</scope>
    <source>
        <strain evidence="1">233</strain>
        <tissue evidence="1">Head and thorax</tissue>
    </source>
</reference>
<sequence>MNSYCTVRIAINESIFLSIRRIVIIIIFLNQITKSIYCNCSLLYFQPTTNRFSLLTTGMCFSTIMKLLK</sequence>
<name>A0ABD2C2I3_VESSQ</name>
<organism evidence="1 2">
    <name type="scientific">Vespula squamosa</name>
    <name type="common">Southern yellow jacket</name>
    <name type="synonym">Wasp</name>
    <dbReference type="NCBI Taxonomy" id="30214"/>
    <lineage>
        <taxon>Eukaryota</taxon>
        <taxon>Metazoa</taxon>
        <taxon>Ecdysozoa</taxon>
        <taxon>Arthropoda</taxon>
        <taxon>Hexapoda</taxon>
        <taxon>Insecta</taxon>
        <taxon>Pterygota</taxon>
        <taxon>Neoptera</taxon>
        <taxon>Endopterygota</taxon>
        <taxon>Hymenoptera</taxon>
        <taxon>Apocrita</taxon>
        <taxon>Aculeata</taxon>
        <taxon>Vespoidea</taxon>
        <taxon>Vespidae</taxon>
        <taxon>Vespinae</taxon>
        <taxon>Vespula</taxon>
    </lineage>
</organism>
<evidence type="ECO:0000313" key="2">
    <source>
        <dbReference type="Proteomes" id="UP001607302"/>
    </source>
</evidence>
<accession>A0ABD2C2I3</accession>
<dbReference type="EMBL" id="JAUDFV010000025">
    <property type="protein sequence ID" value="KAL2739060.1"/>
    <property type="molecule type" value="Genomic_DNA"/>
</dbReference>
<evidence type="ECO:0000313" key="1">
    <source>
        <dbReference type="EMBL" id="KAL2739060.1"/>
    </source>
</evidence>
<gene>
    <name evidence="1" type="ORF">V1478_001626</name>
</gene>